<accession>A0ABU0I181</accession>
<dbReference type="Proteomes" id="UP001231124">
    <property type="component" value="Unassembled WGS sequence"/>
</dbReference>
<evidence type="ECO:0000313" key="1">
    <source>
        <dbReference type="EMBL" id="MDQ0448356.1"/>
    </source>
</evidence>
<dbReference type="NCBIfam" id="NF047595">
    <property type="entry name" value="IS66_ISRel24_TnpA"/>
    <property type="match status" value="1"/>
</dbReference>
<evidence type="ECO:0000313" key="2">
    <source>
        <dbReference type="Proteomes" id="UP001231124"/>
    </source>
</evidence>
<dbReference type="PANTHER" id="PTHR37936">
    <property type="entry name" value="TRANSPOSASE INSC FOR INSERTION ELEMENT IS2A-RELATED"/>
    <property type="match status" value="1"/>
</dbReference>
<protein>
    <submittedName>
        <fullName evidence="1">Transposase</fullName>
    </submittedName>
</protein>
<dbReference type="SUPFAM" id="SSF48295">
    <property type="entry name" value="TrpR-like"/>
    <property type="match status" value="1"/>
</dbReference>
<dbReference type="EMBL" id="JAUSVP010000008">
    <property type="protein sequence ID" value="MDQ0448356.1"/>
    <property type="molecule type" value="Genomic_DNA"/>
</dbReference>
<keyword evidence="2" id="KW-1185">Reference proteome</keyword>
<dbReference type="InterPro" id="IPR002514">
    <property type="entry name" value="Transposase_8"/>
</dbReference>
<proteinExistence type="predicted"/>
<comment type="caution">
    <text evidence="1">The sequence shown here is derived from an EMBL/GenBank/DDBJ whole genome shotgun (WGS) entry which is preliminary data.</text>
</comment>
<reference evidence="1 2" key="1">
    <citation type="submission" date="2023-07" db="EMBL/GenBank/DDBJ databases">
        <title>Genomic Encyclopedia of Type Strains, Phase IV (KMG-IV): sequencing the most valuable type-strain genomes for metagenomic binning, comparative biology and taxonomic classification.</title>
        <authorList>
            <person name="Goeker M."/>
        </authorList>
    </citation>
    <scope>NUCLEOTIDE SEQUENCE [LARGE SCALE GENOMIC DNA]</scope>
    <source>
        <strain evidence="1 2">DSM 19013</strain>
    </source>
</reference>
<gene>
    <name evidence="1" type="ORF">QO012_002865</name>
</gene>
<dbReference type="PANTHER" id="PTHR37936:SF3">
    <property type="entry name" value="TRANSPOSASE INSC FOR INSERTION ELEMENT IS2A-RELATED"/>
    <property type="match status" value="1"/>
</dbReference>
<sequence>MTSPSHVVVAGTRRAWSPEQKRAILAEADVPGTSASAVARRHGLHSSLLFRWRRAVLAEQRAAVAPAGPAFVPLALPAPTAGAPIVPAEPGPIEIELAGGHRVRVPAGTDLALLRGVLAALTGR</sequence>
<name>A0ABU0I181_9HYPH</name>
<dbReference type="Pfam" id="PF01527">
    <property type="entry name" value="HTH_Tnp_1"/>
    <property type="match status" value="1"/>
</dbReference>
<dbReference type="RefSeq" id="WP_238205964.1">
    <property type="nucleotide sequence ID" value="NZ_BPQE01000024.1"/>
</dbReference>
<dbReference type="InterPro" id="IPR010921">
    <property type="entry name" value="Trp_repressor/repl_initiator"/>
</dbReference>
<organism evidence="1 2">
    <name type="scientific">Methylobacterium aerolatum</name>
    <dbReference type="NCBI Taxonomy" id="418708"/>
    <lineage>
        <taxon>Bacteria</taxon>
        <taxon>Pseudomonadati</taxon>
        <taxon>Pseudomonadota</taxon>
        <taxon>Alphaproteobacteria</taxon>
        <taxon>Hyphomicrobiales</taxon>
        <taxon>Methylobacteriaceae</taxon>
        <taxon>Methylobacterium</taxon>
    </lineage>
</organism>